<gene>
    <name evidence="3" type="ORF">ACHAXA_008221</name>
</gene>
<feature type="compositionally biased region" description="Basic and acidic residues" evidence="2">
    <location>
        <begin position="927"/>
        <end position="939"/>
    </location>
</feature>
<feature type="region of interest" description="Disordered" evidence="2">
    <location>
        <begin position="439"/>
        <end position="532"/>
    </location>
</feature>
<protein>
    <submittedName>
        <fullName evidence="3">Uncharacterized protein</fullName>
    </submittedName>
</protein>
<name>A0ABD3R1U1_9STRA</name>
<feature type="coiled-coil region" evidence="1">
    <location>
        <begin position="409"/>
        <end position="436"/>
    </location>
</feature>
<sequence length="1106" mass="121897">MDSKLNFKNNGGKKRKKDRDDVDGGPVTVITTSTAADGSENDVVARADDEVVRRRQPQPQQPDMMTMGISEIKRELRLYGIATDDSTLDRRAWERMLSRERRMRGGGAGGGEGRAEEEDDVIKVVPGLGNAVLGTIGEASDAGVGFYASYDGADEERVRGGVDDKGGVRGGEEVSSAQYYGEASHGDGIGENEDAGTPNSPKLRELQIAYEFERVQAQYPLSSDDNDNDGSDRNMIRLRTELESRFNISTRYFLGIREMAYALAVARVDDAIERMRLGIAVDEECPADYDGPENCINESALPTPEELIEIEYDNLLQHPSWFDDENDALSLELESQYGISAKHFMGKREMAYALAVERVSRAMQEGGGYIMDDDDYDDVDDIDAVGGEDDGDGSMDKYEPIVRTDEDMMRMMEEEMWKEEEELRKLREEVEEIRRTTTIGGEDASTAMKKKFKKEEPNLFQKTTGERSSTLTAAAYQTTPLADMVKGNNRRERRPQPNRTPLSSEPPRSFGRERQQQRSPVQMGTVIGGDPTSRLVETAATSATTMSVGGGSSVAGGIPKTDSKSKLADIIKGSEEQRRQQQRMRSRATTPPPRPIIQDRIPPSGATKKTFTTMSSRYDDSFVPISDGGRGSVNNNIIGDGNWENIPWNVGTMSGYSGIPPPFNNNNMGVRYASSWDRGATTAATTERSGAATQRPFEPAPFTVPGTHNTNSGGRTSSHTASRAGGVGPKRVPPQTPFTSPVTDGARRSGSASTSSSSSHQAGPTFTPFTAPGKRSTNGKPPPRKHTSSSDPRRFNIKDTPDMTQPFVGVGWSQAYVDQFTPYSPPLQVDPPPRDPNVSKKNDNPYYFEPKPFSSPQPHAVHSGAFARPPRDKWNRVQNNGPSSSSARTPPNNSNYGRNREGRQQRSKKFSPFDRLSDMFSNMKPGSGKEEEPNNEKPRGFKNGNVEVLPSSNGSGQYKQDIMRQQVVDVEIVNIKSTDWRFKDGDNYDTLPPPSSSENFENAWKGGSASTASSTFTTNNGRSGEARSSRIDTVDENCSINHAMQRKARELLFTNPEIRDIILRAHSNEKVRKAVHDCMGDPKSFGRYWDDPIVGPILNELKGCIK</sequence>
<dbReference type="Proteomes" id="UP001530377">
    <property type="component" value="Unassembled WGS sequence"/>
</dbReference>
<feature type="compositionally biased region" description="Basic and acidic residues" evidence="2">
    <location>
        <begin position="43"/>
        <end position="53"/>
    </location>
</feature>
<feature type="compositionally biased region" description="Pro residues" evidence="2">
    <location>
        <begin position="823"/>
        <end position="835"/>
    </location>
</feature>
<feature type="region of interest" description="Disordered" evidence="2">
    <location>
        <begin position="679"/>
        <end position="807"/>
    </location>
</feature>
<feature type="compositionally biased region" description="Polar residues" evidence="2">
    <location>
        <begin position="460"/>
        <end position="480"/>
    </location>
</feature>
<dbReference type="EMBL" id="JALLPB020000855">
    <property type="protein sequence ID" value="KAL3806237.1"/>
    <property type="molecule type" value="Genomic_DNA"/>
</dbReference>
<evidence type="ECO:0000256" key="2">
    <source>
        <dbReference type="SAM" id="MobiDB-lite"/>
    </source>
</evidence>
<organism evidence="3 4">
    <name type="scientific">Cyclostephanos tholiformis</name>
    <dbReference type="NCBI Taxonomy" id="382380"/>
    <lineage>
        <taxon>Eukaryota</taxon>
        <taxon>Sar</taxon>
        <taxon>Stramenopiles</taxon>
        <taxon>Ochrophyta</taxon>
        <taxon>Bacillariophyta</taxon>
        <taxon>Coscinodiscophyceae</taxon>
        <taxon>Thalassiosirophycidae</taxon>
        <taxon>Stephanodiscales</taxon>
        <taxon>Stephanodiscaceae</taxon>
        <taxon>Cyclostephanos</taxon>
    </lineage>
</organism>
<feature type="compositionally biased region" description="Polar residues" evidence="2">
    <location>
        <begin position="682"/>
        <end position="692"/>
    </location>
</feature>
<feature type="compositionally biased region" description="Basic and acidic residues" evidence="2">
    <location>
        <begin position="561"/>
        <end position="579"/>
    </location>
</feature>
<evidence type="ECO:0000313" key="3">
    <source>
        <dbReference type="EMBL" id="KAL3806237.1"/>
    </source>
</evidence>
<feature type="region of interest" description="Disordered" evidence="2">
    <location>
        <begin position="546"/>
        <end position="607"/>
    </location>
</feature>
<accession>A0ABD3R1U1</accession>
<feature type="compositionally biased region" description="Polar residues" evidence="2">
    <location>
        <begin position="876"/>
        <end position="897"/>
    </location>
</feature>
<comment type="caution">
    <text evidence="3">The sequence shown here is derived from an EMBL/GenBank/DDBJ whole genome shotgun (WGS) entry which is preliminary data.</text>
</comment>
<feature type="compositionally biased region" description="Low complexity" evidence="2">
    <location>
        <begin position="1008"/>
        <end position="1018"/>
    </location>
</feature>
<feature type="compositionally biased region" description="Low complexity" evidence="2">
    <location>
        <begin position="748"/>
        <end position="759"/>
    </location>
</feature>
<feature type="region of interest" description="Disordered" evidence="2">
    <location>
        <begin position="991"/>
        <end position="1030"/>
    </location>
</feature>
<feature type="compositionally biased region" description="Polar residues" evidence="2">
    <location>
        <begin position="706"/>
        <end position="721"/>
    </location>
</feature>
<keyword evidence="4" id="KW-1185">Reference proteome</keyword>
<feature type="region of interest" description="Disordered" evidence="2">
    <location>
        <begin position="1"/>
        <end position="63"/>
    </location>
</feature>
<reference evidence="3 4" key="1">
    <citation type="submission" date="2024-10" db="EMBL/GenBank/DDBJ databases">
        <title>Updated reference genomes for cyclostephanoid diatoms.</title>
        <authorList>
            <person name="Roberts W.R."/>
            <person name="Alverson A.J."/>
        </authorList>
    </citation>
    <scope>NUCLEOTIDE SEQUENCE [LARGE SCALE GENOMIC DNA]</scope>
    <source>
        <strain evidence="3 4">AJA228-03</strain>
    </source>
</reference>
<feature type="region of interest" description="Disordered" evidence="2">
    <location>
        <begin position="821"/>
        <end position="957"/>
    </location>
</feature>
<feature type="compositionally biased region" description="Basic and acidic residues" evidence="2">
    <location>
        <begin position="791"/>
        <end position="801"/>
    </location>
</feature>
<evidence type="ECO:0000313" key="4">
    <source>
        <dbReference type="Proteomes" id="UP001530377"/>
    </source>
</evidence>
<proteinExistence type="predicted"/>
<dbReference type="AlphaFoldDB" id="A0ABD3R1U1"/>
<evidence type="ECO:0000256" key="1">
    <source>
        <dbReference type="SAM" id="Coils"/>
    </source>
</evidence>
<keyword evidence="1" id="KW-0175">Coiled coil</keyword>